<dbReference type="GO" id="GO:0006508">
    <property type="term" value="P:proteolysis"/>
    <property type="evidence" value="ECO:0007669"/>
    <property type="project" value="InterPro"/>
</dbReference>
<comment type="caution">
    <text evidence="3">The sequence shown here is derived from an EMBL/GenBank/DDBJ whole genome shotgun (WGS) entry which is preliminary data.</text>
</comment>
<dbReference type="EMBL" id="VTHL01000002">
    <property type="protein sequence ID" value="TYZ13542.1"/>
    <property type="molecule type" value="Genomic_DNA"/>
</dbReference>
<dbReference type="Gene3D" id="2.60.120.260">
    <property type="entry name" value="Galactose-binding domain-like"/>
    <property type="match status" value="1"/>
</dbReference>
<dbReference type="GO" id="GO:0004175">
    <property type="term" value="F:endopeptidase activity"/>
    <property type="evidence" value="ECO:0007669"/>
    <property type="project" value="TreeGrafter"/>
</dbReference>
<proteinExistence type="predicted"/>
<dbReference type="Gene3D" id="2.30.42.10">
    <property type="match status" value="1"/>
</dbReference>
<dbReference type="GO" id="GO:0008236">
    <property type="term" value="F:serine-type peptidase activity"/>
    <property type="evidence" value="ECO:0007669"/>
    <property type="project" value="InterPro"/>
</dbReference>
<gene>
    <name evidence="3" type="ORF">FY528_03790</name>
</gene>
<organism evidence="3 4">
    <name type="scientific">Hymenobacter lutimineralis</name>
    <dbReference type="NCBI Taxonomy" id="2606448"/>
    <lineage>
        <taxon>Bacteria</taxon>
        <taxon>Pseudomonadati</taxon>
        <taxon>Bacteroidota</taxon>
        <taxon>Cytophagia</taxon>
        <taxon>Cytophagales</taxon>
        <taxon>Hymenobacteraceae</taxon>
        <taxon>Hymenobacter</taxon>
    </lineage>
</organism>
<feature type="signal peptide" evidence="1">
    <location>
        <begin position="1"/>
        <end position="20"/>
    </location>
</feature>
<name>A0A5D6VEE5_9BACT</name>
<protein>
    <submittedName>
        <fullName evidence="3">Peptidase S41</fullName>
    </submittedName>
</protein>
<feature type="chain" id="PRO_5022881760" evidence="1">
    <location>
        <begin position="21"/>
        <end position="756"/>
    </location>
</feature>
<dbReference type="Gene3D" id="3.90.226.10">
    <property type="entry name" value="2-enoyl-CoA Hydratase, Chain A, domain 1"/>
    <property type="match status" value="1"/>
</dbReference>
<dbReference type="Pfam" id="PF03572">
    <property type="entry name" value="Peptidase_S41"/>
    <property type="match status" value="1"/>
</dbReference>
<evidence type="ECO:0000256" key="1">
    <source>
        <dbReference type="SAM" id="SignalP"/>
    </source>
</evidence>
<reference evidence="3 4" key="1">
    <citation type="submission" date="2019-08" db="EMBL/GenBank/DDBJ databases">
        <authorList>
            <person name="Seo M.-J."/>
        </authorList>
    </citation>
    <scope>NUCLEOTIDE SEQUENCE [LARGE SCALE GENOMIC DNA]</scope>
    <source>
        <strain evidence="3 4">KIGAM108</strain>
    </source>
</reference>
<dbReference type="PANTHER" id="PTHR32060">
    <property type="entry name" value="TAIL-SPECIFIC PROTEASE"/>
    <property type="match status" value="1"/>
</dbReference>
<evidence type="ECO:0000259" key="2">
    <source>
        <dbReference type="SMART" id="SM00245"/>
    </source>
</evidence>
<dbReference type="Gene3D" id="3.30.750.44">
    <property type="match status" value="1"/>
</dbReference>
<keyword evidence="4" id="KW-1185">Reference proteome</keyword>
<dbReference type="GO" id="GO:0030288">
    <property type="term" value="C:outer membrane-bounded periplasmic space"/>
    <property type="evidence" value="ECO:0007669"/>
    <property type="project" value="TreeGrafter"/>
</dbReference>
<dbReference type="SUPFAM" id="SSF52096">
    <property type="entry name" value="ClpP/crotonase"/>
    <property type="match status" value="1"/>
</dbReference>
<evidence type="ECO:0000313" key="3">
    <source>
        <dbReference type="EMBL" id="TYZ13542.1"/>
    </source>
</evidence>
<dbReference type="InterPro" id="IPR036034">
    <property type="entry name" value="PDZ_sf"/>
</dbReference>
<dbReference type="Proteomes" id="UP000322791">
    <property type="component" value="Unassembled WGS sequence"/>
</dbReference>
<dbReference type="GO" id="GO:0007165">
    <property type="term" value="P:signal transduction"/>
    <property type="evidence" value="ECO:0007669"/>
    <property type="project" value="TreeGrafter"/>
</dbReference>
<dbReference type="InterPro" id="IPR029045">
    <property type="entry name" value="ClpP/crotonase-like_dom_sf"/>
</dbReference>
<dbReference type="SUPFAM" id="SSF50156">
    <property type="entry name" value="PDZ domain-like"/>
    <property type="match status" value="1"/>
</dbReference>
<accession>A0A5D6VEE5</accession>
<keyword evidence="1" id="KW-0732">Signal</keyword>
<dbReference type="AlphaFoldDB" id="A0A5D6VEE5"/>
<feature type="domain" description="Tail specific protease" evidence="2">
    <location>
        <begin position="527"/>
        <end position="729"/>
    </location>
</feature>
<dbReference type="SMART" id="SM00245">
    <property type="entry name" value="TSPc"/>
    <property type="match status" value="1"/>
</dbReference>
<dbReference type="CDD" id="cd07562">
    <property type="entry name" value="Peptidase_S41_TRI"/>
    <property type="match status" value="1"/>
</dbReference>
<dbReference type="InterPro" id="IPR005151">
    <property type="entry name" value="Tail-specific_protease"/>
</dbReference>
<dbReference type="PANTHER" id="PTHR32060:SF30">
    <property type="entry name" value="CARBOXY-TERMINAL PROCESSING PROTEASE CTPA"/>
    <property type="match status" value="1"/>
</dbReference>
<sequence length="756" mass="83125">MKLCYFWLVPLLVTSLTAQAQQAVPAPGLDFEQLNNKTHQPSGWRAPADNGYQVTVDSVVKYQGRYSLRIQSVATPRQEGTYGVATVQLPVYFQGKTVQLHGYLKTRNVLNGTAGIWLRLNDGQGKAVAFDNMHLQNVQGTTDWKRYTISLPLAPEVQEILLGGTLPATGTMWVDQLEVTVDDKPLAQAALRPVKHYKAEQDTSFSRASGISLGKLSKQQVENLAVLGRVWGFAKYYHPAVAAGEHNLDACLLRLLPQVLASASLKARSQLLSAWLTSLGPIPACAACQEPAADSTRLQPDLAWLTDKRQVTPALSQQLTYLRAHRNQGPHYYVAAAPYAGNPLFQHENAYAQVPGNLPDDGLRLLALYRYWNMIAYFFPYRYAIEEDWQRVLPEFLPRFVAARTAEQYRLAVLSLVTRINDTHAYILPNDPVLSAYWGSYFAPVQIRFVEGQAVVTEYYDPSLGPATGLLKGDVVVSVDGRPVAELIAQRRPLTPASNEVTRLRNIARELLRGRTPQLQLVVQRAGRELPFTITRYPAGQLNLALNNGTPDPKAPAWHKLPGNIGHLTLGTIRNKELPAIMQDAQATKGLIIDIRNYPSDFVVFALTKYLLAQPADFVRFSEPQFTYPGVFKLAAPLQVVPGRGPAYAGKVVVLVNELSQSQSEYTAMALQAVPGVTVVGSTTAGADGNVSAIVLPGNVNTRISGLGVYYPDGRETQRVGIVPDLEVKPTLKGIREGRDEVLERAVELITKASIP</sequence>
<evidence type="ECO:0000313" key="4">
    <source>
        <dbReference type="Proteomes" id="UP000322791"/>
    </source>
</evidence>